<gene>
    <name evidence="8" type="ORF">FEF22_001535</name>
</gene>
<name>A0ABS5BIT3_9MOLU</name>
<comment type="caution">
    <text evidence="8">The sequence shown here is derived from an EMBL/GenBank/DDBJ whole genome shotgun (WGS) entry which is preliminary data.</text>
</comment>
<evidence type="ECO:0000256" key="1">
    <source>
        <dbReference type="ARBA" id="ARBA00012417"/>
    </source>
</evidence>
<comment type="catalytic activity">
    <reaction evidence="6">
        <text>DNA(n) + a 2'-deoxyribonucleoside 5'-triphosphate = DNA(n+1) + diphosphate</text>
        <dbReference type="Rhea" id="RHEA:22508"/>
        <dbReference type="Rhea" id="RHEA-COMP:17339"/>
        <dbReference type="Rhea" id="RHEA-COMP:17340"/>
        <dbReference type="ChEBI" id="CHEBI:33019"/>
        <dbReference type="ChEBI" id="CHEBI:61560"/>
        <dbReference type="ChEBI" id="CHEBI:173112"/>
        <dbReference type="EC" id="2.7.7.7"/>
    </reaction>
</comment>
<organism evidence="8 9">
    <name type="scientific">Texas Phoenix palm phytoplasma</name>
    <dbReference type="NCBI Taxonomy" id="176709"/>
    <lineage>
        <taxon>Bacteria</taxon>
        <taxon>Bacillati</taxon>
        <taxon>Mycoplasmatota</taxon>
        <taxon>Mollicutes</taxon>
        <taxon>Acholeplasmatales</taxon>
        <taxon>Acholeplasmataceae</taxon>
        <taxon>Candidatus Phytoplasma</taxon>
        <taxon>16SrIV (Coconut lethal yellows group)</taxon>
    </lineage>
</organism>
<dbReference type="CDD" id="cd07431">
    <property type="entry name" value="PHP_PolIIIA"/>
    <property type="match status" value="1"/>
</dbReference>
<dbReference type="PANTHER" id="PTHR32294">
    <property type="entry name" value="DNA POLYMERASE III SUBUNIT ALPHA"/>
    <property type="match status" value="1"/>
</dbReference>
<dbReference type="Pfam" id="PF17657">
    <property type="entry name" value="DNA_pol3_finger"/>
    <property type="match status" value="1"/>
</dbReference>
<protein>
    <recommendedName>
        <fullName evidence="1">DNA-directed DNA polymerase</fullName>
        <ecNumber evidence="1">2.7.7.7</ecNumber>
    </recommendedName>
</protein>
<dbReference type="RefSeq" id="WP_138108032.1">
    <property type="nucleotide sequence ID" value="NZ_VBRA02000009.1"/>
</dbReference>
<evidence type="ECO:0000256" key="6">
    <source>
        <dbReference type="ARBA" id="ARBA00049244"/>
    </source>
</evidence>
<accession>A0ABS5BIT3</accession>
<dbReference type="EMBL" id="VBRA02000009">
    <property type="protein sequence ID" value="MBP3059459.1"/>
    <property type="molecule type" value="Genomic_DNA"/>
</dbReference>
<keyword evidence="4" id="KW-0235">DNA replication</keyword>
<dbReference type="EC" id="2.7.7.7" evidence="1"/>
<sequence length="910" mass="108208">MTGVFYLQSYYSILNSMNSLESLVKKAKDNLYDFVALSDNENLYGMINFLELCNKYKIKPILGIKIKINLSEILSQDKNIGILIYAMNDIGLNNLIQISNIIRTSNNKIIDLKTLKSFQEGLFFVLSNIDFVLSNILDFKFINKIFYKLQKELNNFFFGLSLQSRWLKFLSNNYFLPLIKELNIQIVPTHKTNFLEKDEELCYELLIHLSNDYDNLSKNNFLEDEELKQISNPTNLENWCYQFLNKKQIEEYYNEYFSNQEYCYLFLDLKKFLNSVKYLKIFPSKFFLPKFRNYNKKKAIQKLKEISYDFLLEKRKNNNFDFELYKDRIDKELKIIEEIEYQDYFLIVYDLVSYSKKNSVLIGPGRGSSSSSLVCFCLGITEIDPLEHNLLFERFLNNQRKKMPDIDLDFPDNKIKFILNYILKKYGENFIANIVTFNTFTIKSFVRNLNYFKGKINLNFLKKIKNNINKISNRFVGIPHFTGTHPAGIVISDKNLFEYCPIQKNPIINSSFLYQTQFDVKQLSKIGLLKIDLLTLKSLNLIDKILNKINNNKQNVFWNQISLFDEETYKILKNSDTDYIFQLESFSAKKVLQKIKPQNFKELIAVLALNRPGPINYLNEYCFNKELKKQKFIHSSIDFILEETYGIILYQEQIMQIAIFFAGYSLGESEIFMKKISDYDNLNLVKKSLKKEFIRKSMLNNHSYELSYKIYDFICKFSNYTFNKSHSSSYSLISYRMAYLKSNYFNIFIIVILNDYIKDIQETKKILIQLKYKRKFILLPNILESEHEYKFYEGKILLPLTLIKNLSEEICSLIVQERKKKKFQNFYDFKFRCKKFLDNELLRNLIFSGSLDVFGLNKKTLIEDSDLSFLEHEENLSIYKKNIIYEEYDLKYLKQESFKVFGLDLFNIID</sequence>
<dbReference type="SMART" id="SM00481">
    <property type="entry name" value="POLIIIAc"/>
    <property type="match status" value="1"/>
</dbReference>
<dbReference type="InterPro" id="IPR004805">
    <property type="entry name" value="DnaE2/DnaE/PolC"/>
</dbReference>
<keyword evidence="5" id="KW-0239">DNA-directed DNA polymerase</keyword>
<dbReference type="Gene3D" id="1.10.150.870">
    <property type="match status" value="1"/>
</dbReference>
<dbReference type="PANTHER" id="PTHR32294:SF0">
    <property type="entry name" value="DNA POLYMERASE III SUBUNIT ALPHA"/>
    <property type="match status" value="1"/>
</dbReference>
<evidence type="ECO:0000256" key="5">
    <source>
        <dbReference type="ARBA" id="ARBA00022932"/>
    </source>
</evidence>
<dbReference type="Pfam" id="PF14579">
    <property type="entry name" value="HHH_6"/>
    <property type="match status" value="1"/>
</dbReference>
<dbReference type="InterPro" id="IPR040982">
    <property type="entry name" value="DNA_pol3_finger"/>
</dbReference>
<dbReference type="Proteomes" id="UP001192346">
    <property type="component" value="Unassembled WGS sequence"/>
</dbReference>
<keyword evidence="9" id="KW-1185">Reference proteome</keyword>
<evidence type="ECO:0000256" key="3">
    <source>
        <dbReference type="ARBA" id="ARBA00022695"/>
    </source>
</evidence>
<dbReference type="InterPro" id="IPR003141">
    <property type="entry name" value="Pol/His_phosphatase_N"/>
</dbReference>
<dbReference type="Pfam" id="PF02811">
    <property type="entry name" value="PHP"/>
    <property type="match status" value="1"/>
</dbReference>
<feature type="domain" description="Polymerase/histidinol phosphatase N-terminal" evidence="7">
    <location>
        <begin position="3"/>
        <end position="70"/>
    </location>
</feature>
<reference evidence="8" key="1">
    <citation type="submission" date="2019-10" db="EMBL/GenBank/DDBJ databases">
        <title>Whole Genome Sequencing and Characterization of Texas Phoenix Palm Decline Phytoplasma Belongs to Lethal Yellowing (16SrIV) Group.</title>
        <authorList>
            <person name="Bao M."/>
        </authorList>
    </citation>
    <scope>NUCLEOTIDE SEQUENCE [LARGE SCALE GENOMIC DNA]</scope>
    <source>
        <strain evidence="8">ACPD</strain>
    </source>
</reference>
<evidence type="ECO:0000256" key="2">
    <source>
        <dbReference type="ARBA" id="ARBA00022679"/>
    </source>
</evidence>
<keyword evidence="3" id="KW-0548">Nucleotidyltransferase</keyword>
<evidence type="ECO:0000313" key="9">
    <source>
        <dbReference type="Proteomes" id="UP001192346"/>
    </source>
</evidence>
<dbReference type="Gene3D" id="3.20.20.140">
    <property type="entry name" value="Metal-dependent hydrolases"/>
    <property type="match status" value="1"/>
</dbReference>
<evidence type="ECO:0000313" key="8">
    <source>
        <dbReference type="EMBL" id="MBP3059459.1"/>
    </source>
</evidence>
<dbReference type="InterPro" id="IPR016195">
    <property type="entry name" value="Pol/histidinol_Pase-like"/>
</dbReference>
<dbReference type="InterPro" id="IPR011708">
    <property type="entry name" value="DNA_pol3_alpha_NTPase_dom"/>
</dbReference>
<dbReference type="InterPro" id="IPR004013">
    <property type="entry name" value="PHP_dom"/>
</dbReference>
<dbReference type="Pfam" id="PF07733">
    <property type="entry name" value="DNA_pol3_alpha"/>
    <property type="match status" value="2"/>
</dbReference>
<evidence type="ECO:0000259" key="7">
    <source>
        <dbReference type="SMART" id="SM00481"/>
    </source>
</evidence>
<keyword evidence="2" id="KW-0808">Transferase</keyword>
<dbReference type="SUPFAM" id="SSF89550">
    <property type="entry name" value="PHP domain-like"/>
    <property type="match status" value="1"/>
</dbReference>
<proteinExistence type="predicted"/>
<evidence type="ECO:0000256" key="4">
    <source>
        <dbReference type="ARBA" id="ARBA00022705"/>
    </source>
</evidence>
<dbReference type="InterPro" id="IPR029460">
    <property type="entry name" value="DNAPol_HHH"/>
</dbReference>